<sequence length="90" mass="10737">MIGEQYRTKAFTDNSQYVENNGYLGNNTMQTHLWTKIDNMLRTIDSISRNIEGQGYIHKPADSNGQYYEDNRQHFKEQYKRTRISMDNHD</sequence>
<keyword evidence="2" id="KW-1185">Reference proteome</keyword>
<organism evidence="1 2">
    <name type="scientific">Tegillarca granosa</name>
    <name type="common">Malaysian cockle</name>
    <name type="synonym">Anadara granosa</name>
    <dbReference type="NCBI Taxonomy" id="220873"/>
    <lineage>
        <taxon>Eukaryota</taxon>
        <taxon>Metazoa</taxon>
        <taxon>Spiralia</taxon>
        <taxon>Lophotrochozoa</taxon>
        <taxon>Mollusca</taxon>
        <taxon>Bivalvia</taxon>
        <taxon>Autobranchia</taxon>
        <taxon>Pteriomorphia</taxon>
        <taxon>Arcoida</taxon>
        <taxon>Arcoidea</taxon>
        <taxon>Arcidae</taxon>
        <taxon>Tegillarca</taxon>
    </lineage>
</organism>
<dbReference type="EMBL" id="JARBDR010000214">
    <property type="protein sequence ID" value="KAJ8318953.1"/>
    <property type="molecule type" value="Genomic_DNA"/>
</dbReference>
<reference evidence="1 2" key="1">
    <citation type="submission" date="2022-12" db="EMBL/GenBank/DDBJ databases">
        <title>Chromosome-level genome of Tegillarca granosa.</title>
        <authorList>
            <person name="Kim J."/>
        </authorList>
    </citation>
    <scope>NUCLEOTIDE SEQUENCE [LARGE SCALE GENOMIC DNA]</scope>
    <source>
        <strain evidence="1">Teg-2019</strain>
        <tissue evidence="1">Adductor muscle</tissue>
    </source>
</reference>
<evidence type="ECO:0000313" key="2">
    <source>
        <dbReference type="Proteomes" id="UP001217089"/>
    </source>
</evidence>
<name>A0ABQ9FNX8_TEGGR</name>
<dbReference type="Proteomes" id="UP001217089">
    <property type="component" value="Unassembled WGS sequence"/>
</dbReference>
<gene>
    <name evidence="1" type="ORF">KUTeg_004044</name>
</gene>
<protein>
    <submittedName>
        <fullName evidence="1">Uncharacterized protein</fullName>
    </submittedName>
</protein>
<evidence type="ECO:0000313" key="1">
    <source>
        <dbReference type="EMBL" id="KAJ8318953.1"/>
    </source>
</evidence>
<proteinExistence type="predicted"/>
<comment type="caution">
    <text evidence="1">The sequence shown here is derived from an EMBL/GenBank/DDBJ whole genome shotgun (WGS) entry which is preliminary data.</text>
</comment>
<accession>A0ABQ9FNX8</accession>